<accession>A0A4D6YJU1</accession>
<keyword evidence="5 16" id="KW-0808">Transferase</keyword>
<evidence type="ECO:0000259" key="18">
    <source>
        <dbReference type="Pfam" id="PF10414"/>
    </source>
</evidence>
<dbReference type="SUPFAM" id="SSF51735">
    <property type="entry name" value="NAD(P)-binding Rossmann-fold domains"/>
    <property type="match status" value="1"/>
</dbReference>
<protein>
    <submittedName>
        <fullName evidence="19">Uroporphyrinogen-III C-methyltransferase</fullName>
        <ecNumber evidence="19">2.1.1.107</ecNumber>
    </submittedName>
</protein>
<evidence type="ECO:0000256" key="16">
    <source>
        <dbReference type="RuleBase" id="RU003960"/>
    </source>
</evidence>
<evidence type="ECO:0000256" key="11">
    <source>
        <dbReference type="ARBA" id="ARBA00023268"/>
    </source>
</evidence>
<dbReference type="InterPro" id="IPR014777">
    <property type="entry name" value="4pyrrole_Mease_sub1"/>
</dbReference>
<dbReference type="FunFam" id="3.40.1010.10:FF:000001">
    <property type="entry name" value="Siroheme synthase"/>
    <property type="match status" value="1"/>
</dbReference>
<dbReference type="SUPFAM" id="SSF53790">
    <property type="entry name" value="Tetrapyrrole methylase"/>
    <property type="match status" value="1"/>
</dbReference>
<organism evidence="19 20">
    <name type="scientific">Buchnera aphidicola</name>
    <name type="common">Thelaxes californica</name>
    <dbReference type="NCBI Taxonomy" id="1315998"/>
    <lineage>
        <taxon>Bacteria</taxon>
        <taxon>Pseudomonadati</taxon>
        <taxon>Pseudomonadota</taxon>
        <taxon>Gammaproteobacteria</taxon>
        <taxon>Enterobacterales</taxon>
        <taxon>Erwiniaceae</taxon>
        <taxon>Buchnera</taxon>
    </lineage>
</organism>
<dbReference type="PIRSF" id="PIRSF036426">
    <property type="entry name" value="Sirohaem_synth"/>
    <property type="match status" value="1"/>
</dbReference>
<dbReference type="UniPathway" id="UPA00262">
    <property type="reaction ID" value="UER00211"/>
</dbReference>
<dbReference type="GO" id="GO:0019354">
    <property type="term" value="P:siroheme biosynthetic process"/>
    <property type="evidence" value="ECO:0007669"/>
    <property type="project" value="UniProtKB-UniPathway"/>
</dbReference>
<keyword evidence="9" id="KW-0456">Lyase</keyword>
<dbReference type="Proteomes" id="UP000298782">
    <property type="component" value="Chromosome"/>
</dbReference>
<dbReference type="EC" id="2.1.1.107" evidence="19"/>
<dbReference type="InterPro" id="IPR006367">
    <property type="entry name" value="Sirohaem_synthase_N"/>
</dbReference>
<dbReference type="PANTHER" id="PTHR45790:SF1">
    <property type="entry name" value="SIROHEME SYNTHASE"/>
    <property type="match status" value="1"/>
</dbReference>
<feature type="domain" description="Tetrapyrrole methylase" evidence="17">
    <location>
        <begin position="217"/>
        <end position="423"/>
    </location>
</feature>
<keyword evidence="6" id="KW-0949">S-adenosyl-L-methionine</keyword>
<keyword evidence="7" id="KW-0560">Oxidoreductase</keyword>
<evidence type="ECO:0000256" key="15">
    <source>
        <dbReference type="PIRSR" id="PIRSR036426-1"/>
    </source>
</evidence>
<evidence type="ECO:0000256" key="1">
    <source>
        <dbReference type="ARBA" id="ARBA00005010"/>
    </source>
</evidence>
<feature type="domain" description="Sirohaem synthase dimerisation" evidence="18">
    <location>
        <begin position="154"/>
        <end position="203"/>
    </location>
</feature>
<keyword evidence="8" id="KW-0520">NAD</keyword>
<dbReference type="Gene3D" id="1.10.8.210">
    <property type="entry name" value="Sirohaem synthase, dimerisation domain"/>
    <property type="match status" value="1"/>
</dbReference>
<dbReference type="RefSeq" id="WP_158353598.1">
    <property type="nucleotide sequence ID" value="NZ_CP034852.1"/>
</dbReference>
<dbReference type="CDD" id="cd11642">
    <property type="entry name" value="SUMT"/>
    <property type="match status" value="1"/>
</dbReference>
<dbReference type="NCBIfam" id="TIGR01469">
    <property type="entry name" value="cobA_cysG_Cterm"/>
    <property type="match status" value="1"/>
</dbReference>
<dbReference type="Pfam" id="PF10414">
    <property type="entry name" value="CysG_dimeriser"/>
    <property type="match status" value="1"/>
</dbReference>
<dbReference type="NCBIfam" id="TIGR01470">
    <property type="entry name" value="cysG_Nterm"/>
    <property type="match status" value="1"/>
</dbReference>
<dbReference type="InterPro" id="IPR035996">
    <property type="entry name" value="4pyrrol_Methylase_sf"/>
</dbReference>
<gene>
    <name evidence="19" type="primary">cobA</name>
    <name evidence="19" type="ORF">D9V80_01645</name>
</gene>
<comment type="similarity">
    <text evidence="2 16">Belongs to the precorrin methyltransferase family.</text>
</comment>
<dbReference type="PANTHER" id="PTHR45790">
    <property type="entry name" value="SIROHEME SYNTHASE-RELATED"/>
    <property type="match status" value="1"/>
</dbReference>
<comment type="pathway">
    <text evidence="14">Cofactor biosynthesis; adenosylcobalamin biosynthesis; precorrin-2 from uroporphyrinogen III: step 1/1.</text>
</comment>
<evidence type="ECO:0000256" key="4">
    <source>
        <dbReference type="ARBA" id="ARBA00022603"/>
    </source>
</evidence>
<evidence type="ECO:0000256" key="12">
    <source>
        <dbReference type="ARBA" id="ARBA00025705"/>
    </source>
</evidence>
<dbReference type="InterPro" id="IPR006366">
    <property type="entry name" value="CobA/CysG_C"/>
</dbReference>
<keyword evidence="3" id="KW-0169">Cobalamin biosynthesis</keyword>
<evidence type="ECO:0000256" key="8">
    <source>
        <dbReference type="ARBA" id="ARBA00023027"/>
    </source>
</evidence>
<evidence type="ECO:0000313" key="19">
    <source>
        <dbReference type="EMBL" id="QCI26851.1"/>
    </source>
</evidence>
<dbReference type="Gene3D" id="3.30.950.10">
    <property type="entry name" value="Methyltransferase, Cobalt-precorrin-4 Transmethylase, Domain 2"/>
    <property type="match status" value="1"/>
</dbReference>
<evidence type="ECO:0000256" key="5">
    <source>
        <dbReference type="ARBA" id="ARBA00022679"/>
    </source>
</evidence>
<dbReference type="InterPro" id="IPR036291">
    <property type="entry name" value="NAD(P)-bd_dom_sf"/>
</dbReference>
<proteinExistence type="inferred from homology"/>
<evidence type="ECO:0000256" key="6">
    <source>
        <dbReference type="ARBA" id="ARBA00022691"/>
    </source>
</evidence>
<dbReference type="InterPro" id="IPR014776">
    <property type="entry name" value="4pyrrole_Mease_sub2"/>
</dbReference>
<evidence type="ECO:0000256" key="13">
    <source>
        <dbReference type="ARBA" id="ARBA00047561"/>
    </source>
</evidence>
<dbReference type="GO" id="GO:0043115">
    <property type="term" value="F:precorrin-2 dehydrogenase activity"/>
    <property type="evidence" value="ECO:0007669"/>
    <property type="project" value="UniProtKB-EC"/>
</dbReference>
<keyword evidence="20" id="KW-1185">Reference proteome</keyword>
<dbReference type="InterPro" id="IPR003043">
    <property type="entry name" value="Uropor_MeTrfase_CS"/>
</dbReference>
<dbReference type="Gene3D" id="3.40.50.720">
    <property type="entry name" value="NAD(P)-binding Rossmann-like Domain"/>
    <property type="match status" value="1"/>
</dbReference>
<dbReference type="InterPro" id="IPR012409">
    <property type="entry name" value="Sirohaem_synth"/>
</dbReference>
<comment type="catalytic activity">
    <reaction evidence="13">
        <text>precorrin-2 + NAD(+) = sirohydrochlorin + NADH + 2 H(+)</text>
        <dbReference type="Rhea" id="RHEA:15613"/>
        <dbReference type="ChEBI" id="CHEBI:15378"/>
        <dbReference type="ChEBI" id="CHEBI:57540"/>
        <dbReference type="ChEBI" id="CHEBI:57945"/>
        <dbReference type="ChEBI" id="CHEBI:58351"/>
        <dbReference type="ChEBI" id="CHEBI:58827"/>
        <dbReference type="EC" id="1.3.1.76"/>
    </reaction>
</comment>
<dbReference type="Gene3D" id="3.30.160.110">
    <property type="entry name" value="Siroheme synthase, domain 2"/>
    <property type="match status" value="1"/>
</dbReference>
<feature type="active site" description="Proton donor" evidence="15">
    <location>
        <position position="269"/>
    </location>
</feature>
<dbReference type="GO" id="GO:0051266">
    <property type="term" value="F:sirohydrochlorin ferrochelatase activity"/>
    <property type="evidence" value="ECO:0007669"/>
    <property type="project" value="InterPro"/>
</dbReference>
<reference evidence="19 20" key="2">
    <citation type="submission" date="2019-05" db="EMBL/GenBank/DDBJ databases">
        <title>Genome evolution of the obligate endosymbiont Buchnera aphidicola.</title>
        <authorList>
            <person name="Moran N.A."/>
        </authorList>
    </citation>
    <scope>NUCLEOTIDE SEQUENCE [LARGE SCALE GENOMIC DNA]</scope>
    <source>
        <strain evidence="19 20">Tca</strain>
    </source>
</reference>
<dbReference type="Pfam" id="PF13241">
    <property type="entry name" value="NAD_binding_7"/>
    <property type="match status" value="1"/>
</dbReference>
<reference evidence="19 20" key="1">
    <citation type="submission" date="2018-12" db="EMBL/GenBank/DDBJ databases">
        <authorList>
            <person name="Chong R.A."/>
        </authorList>
    </citation>
    <scope>NUCLEOTIDE SEQUENCE [LARGE SCALE GENOMIC DNA]</scope>
    <source>
        <strain evidence="19 20">Tca</strain>
    </source>
</reference>
<dbReference type="GO" id="GO:0009236">
    <property type="term" value="P:cobalamin biosynthetic process"/>
    <property type="evidence" value="ECO:0007669"/>
    <property type="project" value="UniProtKB-KW"/>
</dbReference>
<dbReference type="AlphaFoldDB" id="A0A4D6YJU1"/>
<dbReference type="GO" id="GO:0051287">
    <property type="term" value="F:NAD binding"/>
    <property type="evidence" value="ECO:0007669"/>
    <property type="project" value="InterPro"/>
</dbReference>
<feature type="active site" description="Proton acceptor" evidence="15">
    <location>
        <position position="247"/>
    </location>
</feature>
<dbReference type="InterPro" id="IPR050161">
    <property type="entry name" value="Siro_Cobalamin_biosynth"/>
</dbReference>
<dbReference type="OrthoDB" id="9815856at2"/>
<dbReference type="EMBL" id="CP034852">
    <property type="protein sequence ID" value="QCI26851.1"/>
    <property type="molecule type" value="Genomic_DNA"/>
</dbReference>
<dbReference type="GO" id="GO:0004851">
    <property type="term" value="F:uroporphyrin-III C-methyltransferase activity"/>
    <property type="evidence" value="ECO:0007669"/>
    <property type="project" value="UniProtKB-EC"/>
</dbReference>
<dbReference type="GO" id="GO:0032259">
    <property type="term" value="P:methylation"/>
    <property type="evidence" value="ECO:0007669"/>
    <property type="project" value="UniProtKB-KW"/>
</dbReference>
<comment type="pathway">
    <text evidence="12">Porphyrin-containing compound metabolism; siroheme biosynthesis; precorrin-2 from uroporphyrinogen III: step 1/1.</text>
</comment>
<evidence type="ECO:0000313" key="20">
    <source>
        <dbReference type="Proteomes" id="UP000298782"/>
    </source>
</evidence>
<evidence type="ECO:0000256" key="14">
    <source>
        <dbReference type="ARBA" id="ARBA00060548"/>
    </source>
</evidence>
<dbReference type="SUPFAM" id="SSF75615">
    <property type="entry name" value="Siroheme synthase middle domains-like"/>
    <property type="match status" value="1"/>
</dbReference>
<keyword evidence="4 16" id="KW-0489">Methyltransferase</keyword>
<dbReference type="InterPro" id="IPR019478">
    <property type="entry name" value="Sirohaem_synthase_dimer_dom"/>
</dbReference>
<name>A0A4D6YJU1_9GAMM</name>
<evidence type="ECO:0000256" key="2">
    <source>
        <dbReference type="ARBA" id="ARBA00005879"/>
    </source>
</evidence>
<dbReference type="PROSITE" id="PS00840">
    <property type="entry name" value="SUMT_2"/>
    <property type="match status" value="1"/>
</dbReference>
<evidence type="ECO:0000256" key="9">
    <source>
        <dbReference type="ARBA" id="ARBA00023239"/>
    </source>
</evidence>
<evidence type="ECO:0000259" key="17">
    <source>
        <dbReference type="Pfam" id="PF00590"/>
    </source>
</evidence>
<dbReference type="NCBIfam" id="NF004790">
    <property type="entry name" value="PRK06136.1"/>
    <property type="match status" value="1"/>
</dbReference>
<evidence type="ECO:0000256" key="7">
    <source>
        <dbReference type="ARBA" id="ARBA00023002"/>
    </source>
</evidence>
<keyword evidence="11" id="KW-0511">Multifunctional enzyme</keyword>
<evidence type="ECO:0000256" key="3">
    <source>
        <dbReference type="ARBA" id="ARBA00022573"/>
    </source>
</evidence>
<dbReference type="InterPro" id="IPR037115">
    <property type="entry name" value="Sirohaem_synt_dimer_dom_sf"/>
</dbReference>
<dbReference type="Gene3D" id="3.40.1010.10">
    <property type="entry name" value="Cobalt-precorrin-4 Transmethylase, Domain 1"/>
    <property type="match status" value="1"/>
</dbReference>
<dbReference type="NCBIfam" id="NF007922">
    <property type="entry name" value="PRK10637.1"/>
    <property type="match status" value="1"/>
</dbReference>
<evidence type="ECO:0000256" key="10">
    <source>
        <dbReference type="ARBA" id="ARBA00023244"/>
    </source>
</evidence>
<keyword evidence="10" id="KW-0627">Porphyrin biosynthesis</keyword>
<comment type="pathway">
    <text evidence="1">Porphyrin-containing compound metabolism; siroheme biosynthesis; sirohydrochlorin from precorrin-2: step 1/1.</text>
</comment>
<sequence>MNYFPIFLKLKEKNILVIGGGKIALRKINLLMKSQGNIKIVSKTLCADLQLLFEKKKIEWIDTIFLKKYLNNIFLVIIATNNTILNQYIFKLATKKCLFVNSVDDIDNCSCIFPSIIDRNPILISLSSSGTSPVLLKLIREKIESIIPFGINKIAYFAKKWRVKIQYFFKKIERRRYFWEKLFKSVFFNHILNNNMCNAMSVFKKIICNSNFSQGIISLVGAGPGKVGLLTLDGLQVLQNADIVFYDRLVGKKILDLIRRDADRICIGKERNKYIYTQKKIQKLLVYHALQGKKVVRLKGGDAFIFGRGGEELDYIYKKNVDFQVIPGITTAIGAAAFSGIPLTYRNIAEGIIFITGHKYNFDCFNIFEKNIKKYTIVIYMGKMYAHFIALNLIKKGLSKNTPVAVISQATTTNQIVLIKSLSVLTNYNIKLNTPILLIIGDVVKFYEKFHWFNKNIYIDKNNIFTQI</sequence>
<dbReference type="InterPro" id="IPR000878">
    <property type="entry name" value="4pyrrol_Mease"/>
</dbReference>
<dbReference type="Pfam" id="PF00590">
    <property type="entry name" value="TP_methylase"/>
    <property type="match status" value="1"/>
</dbReference>